<keyword evidence="2" id="KW-0479">Metal-binding</keyword>
<dbReference type="SUPFAM" id="SSF57850">
    <property type="entry name" value="RING/U-box"/>
    <property type="match status" value="2"/>
</dbReference>
<name>A0A815M7Q7_ADIRI</name>
<dbReference type="EMBL" id="CAJNOR010003493">
    <property type="protein sequence ID" value="CAF1419278.1"/>
    <property type="molecule type" value="Genomic_DNA"/>
</dbReference>
<comment type="catalytic activity">
    <reaction evidence="10">
        <text>[protein]-dithiol + NADP(+) = [protein]-disulfide + NADPH + H(+)</text>
        <dbReference type="Rhea" id="RHEA:18753"/>
        <dbReference type="Rhea" id="RHEA-COMP:10593"/>
        <dbReference type="Rhea" id="RHEA-COMP:10594"/>
        <dbReference type="ChEBI" id="CHEBI:15378"/>
        <dbReference type="ChEBI" id="CHEBI:29950"/>
        <dbReference type="ChEBI" id="CHEBI:50058"/>
        <dbReference type="ChEBI" id="CHEBI:57783"/>
        <dbReference type="ChEBI" id="CHEBI:58349"/>
        <dbReference type="EC" id="1.8.1.8"/>
    </reaction>
</comment>
<reference evidence="14" key="1">
    <citation type="submission" date="2021-02" db="EMBL/GenBank/DDBJ databases">
        <authorList>
            <person name="Nowell W R."/>
        </authorList>
    </citation>
    <scope>NUCLEOTIDE SEQUENCE</scope>
</reference>
<dbReference type="SUPFAM" id="SSF52833">
    <property type="entry name" value="Thioredoxin-like"/>
    <property type="match status" value="2"/>
</dbReference>
<gene>
    <name evidence="14" type="ORF">XAT740_LOCUS35120</name>
</gene>
<evidence type="ECO:0000256" key="8">
    <source>
        <dbReference type="ARBA" id="ARBA00025782"/>
    </source>
</evidence>
<dbReference type="PANTHER" id="PTHR13871:SF96">
    <property type="entry name" value="THIOREDOXIN DOMAIN-CONTAINING PROTEIN"/>
    <property type="match status" value="1"/>
</dbReference>
<evidence type="ECO:0000256" key="7">
    <source>
        <dbReference type="ARBA" id="ARBA00023027"/>
    </source>
</evidence>
<keyword evidence="5" id="KW-0862">Zinc</keyword>
<organism evidence="14 15">
    <name type="scientific">Adineta ricciae</name>
    <name type="common">Rotifer</name>
    <dbReference type="NCBI Taxonomy" id="249248"/>
    <lineage>
        <taxon>Eukaryota</taxon>
        <taxon>Metazoa</taxon>
        <taxon>Spiralia</taxon>
        <taxon>Gnathifera</taxon>
        <taxon>Rotifera</taxon>
        <taxon>Eurotatoria</taxon>
        <taxon>Bdelloidea</taxon>
        <taxon>Adinetida</taxon>
        <taxon>Adinetidae</taxon>
        <taxon>Adineta</taxon>
    </lineage>
</organism>
<comment type="catalytic activity">
    <reaction evidence="9">
        <text>[protein]-dithiol + NAD(+) = [protein]-disulfide + NADH + H(+)</text>
        <dbReference type="Rhea" id="RHEA:18749"/>
        <dbReference type="Rhea" id="RHEA-COMP:10593"/>
        <dbReference type="Rhea" id="RHEA-COMP:10594"/>
        <dbReference type="ChEBI" id="CHEBI:15378"/>
        <dbReference type="ChEBI" id="CHEBI:29950"/>
        <dbReference type="ChEBI" id="CHEBI:50058"/>
        <dbReference type="ChEBI" id="CHEBI:57540"/>
        <dbReference type="ChEBI" id="CHEBI:57945"/>
        <dbReference type="EC" id="1.8.1.8"/>
    </reaction>
</comment>
<protein>
    <recommendedName>
        <fullName evidence="1">protein-disulfide reductase</fullName>
        <ecNumber evidence="1">1.8.1.8</ecNumber>
    </recommendedName>
</protein>
<dbReference type="GO" id="GO:0047134">
    <property type="term" value="F:protein-disulfide reductase [NAD(P)H] activity"/>
    <property type="evidence" value="ECO:0007669"/>
    <property type="project" value="UniProtKB-EC"/>
</dbReference>
<dbReference type="Pfam" id="PF13905">
    <property type="entry name" value="Thioredoxin_8"/>
    <property type="match status" value="2"/>
</dbReference>
<accession>A0A815M7Q7</accession>
<evidence type="ECO:0000256" key="11">
    <source>
        <dbReference type="PROSITE-ProRule" id="PRU00228"/>
    </source>
</evidence>
<dbReference type="InterPro" id="IPR043145">
    <property type="entry name" value="Znf_ZZ_sf"/>
</dbReference>
<keyword evidence="3" id="KW-0677">Repeat</keyword>
<dbReference type="InterPro" id="IPR036249">
    <property type="entry name" value="Thioredoxin-like_sf"/>
</dbReference>
<dbReference type="GO" id="GO:0008270">
    <property type="term" value="F:zinc ion binding"/>
    <property type="evidence" value="ECO:0007669"/>
    <property type="project" value="UniProtKB-KW"/>
</dbReference>
<dbReference type="Proteomes" id="UP000663828">
    <property type="component" value="Unassembled WGS sequence"/>
</dbReference>
<feature type="domain" description="Thioredoxin" evidence="13">
    <location>
        <begin position="1"/>
        <end position="147"/>
    </location>
</feature>
<keyword evidence="7" id="KW-0520">NAD</keyword>
<evidence type="ECO:0000256" key="3">
    <source>
        <dbReference type="ARBA" id="ARBA00022737"/>
    </source>
</evidence>
<evidence type="ECO:0000256" key="2">
    <source>
        <dbReference type="ARBA" id="ARBA00022723"/>
    </source>
</evidence>
<evidence type="ECO:0000313" key="14">
    <source>
        <dbReference type="EMBL" id="CAF1419278.1"/>
    </source>
</evidence>
<keyword evidence="4 11" id="KW-0863">Zinc-finger</keyword>
<evidence type="ECO:0000259" key="12">
    <source>
        <dbReference type="PROSITE" id="PS50135"/>
    </source>
</evidence>
<dbReference type="Gene3D" id="3.30.60.90">
    <property type="match status" value="1"/>
</dbReference>
<dbReference type="PANTHER" id="PTHR13871">
    <property type="entry name" value="THIOREDOXIN"/>
    <property type="match status" value="1"/>
</dbReference>
<dbReference type="SMART" id="SM00291">
    <property type="entry name" value="ZnF_ZZ"/>
    <property type="match status" value="2"/>
</dbReference>
<dbReference type="EC" id="1.8.1.8" evidence="1"/>
<evidence type="ECO:0000256" key="1">
    <source>
        <dbReference type="ARBA" id="ARBA00012612"/>
    </source>
</evidence>
<sequence>MFSSLKEILGEKLVQYNQSDDKPREISTDELNGKSIALYFSAYWCPPCRNFTPMLAKVYKDVYDETSNKFEVVFLSCDANEEEFEKYLEEMPWKAVPFSDRDRPRFLGDRLTPDGLPSLIVLSSSFEIITKSGIAEVQIGFDKALQKWSEGKSLFWTRPSQQGEYIWKSATCTDCFMNPIVGSRHTCLNKQCQISLCKECLSKTKHEHPLIDYFLPTQQYSLAQLLTMVPYLLDSKTNEEISTKTLLDNTLKSIGFYFSAQWCVPSHTFTPLLAKFYEEIRIKSHDFNILFLSCDKDIESFHNYRSTMPWPAAPFNYNDVLPEYFEISNIPSLIVVSSNGQILSRQGFQGVEQHGIKALETWSRGEKLTRPSPDKYKWLHCACDVCGINPIVGERYSCSTCGNYDLCSTCQKKGHQHEVQLQSLPNEDD</sequence>
<dbReference type="AlphaFoldDB" id="A0A815M7Q7"/>
<dbReference type="PROSITE" id="PS51352">
    <property type="entry name" value="THIOREDOXIN_2"/>
    <property type="match status" value="1"/>
</dbReference>
<evidence type="ECO:0000256" key="10">
    <source>
        <dbReference type="ARBA" id="ARBA00047804"/>
    </source>
</evidence>
<dbReference type="InterPro" id="IPR013766">
    <property type="entry name" value="Thioredoxin_domain"/>
</dbReference>
<dbReference type="PROSITE" id="PS50135">
    <property type="entry name" value="ZF_ZZ_2"/>
    <property type="match status" value="1"/>
</dbReference>
<evidence type="ECO:0000256" key="6">
    <source>
        <dbReference type="ARBA" id="ARBA00023002"/>
    </source>
</evidence>
<dbReference type="InterPro" id="IPR052259">
    <property type="entry name" value="Nucleoredoxin-like"/>
</dbReference>
<proteinExistence type="inferred from homology"/>
<dbReference type="Gene3D" id="3.40.30.10">
    <property type="entry name" value="Glutaredoxin"/>
    <property type="match status" value="2"/>
</dbReference>
<evidence type="ECO:0000256" key="5">
    <source>
        <dbReference type="ARBA" id="ARBA00022833"/>
    </source>
</evidence>
<evidence type="ECO:0000256" key="4">
    <source>
        <dbReference type="ARBA" id="ARBA00022771"/>
    </source>
</evidence>
<dbReference type="Pfam" id="PF00569">
    <property type="entry name" value="ZZ"/>
    <property type="match status" value="1"/>
</dbReference>
<keyword evidence="15" id="KW-1185">Reference proteome</keyword>
<dbReference type="PROSITE" id="PS01357">
    <property type="entry name" value="ZF_ZZ_1"/>
    <property type="match status" value="1"/>
</dbReference>
<feature type="domain" description="ZZ-type" evidence="12">
    <location>
        <begin position="378"/>
        <end position="429"/>
    </location>
</feature>
<keyword evidence="6" id="KW-0560">Oxidoreductase</keyword>
<dbReference type="InterPro" id="IPR012336">
    <property type="entry name" value="Thioredoxin-like_fold"/>
</dbReference>
<dbReference type="InterPro" id="IPR000433">
    <property type="entry name" value="Znf_ZZ"/>
</dbReference>
<evidence type="ECO:0000256" key="9">
    <source>
        <dbReference type="ARBA" id="ARBA00047388"/>
    </source>
</evidence>
<evidence type="ECO:0000259" key="13">
    <source>
        <dbReference type="PROSITE" id="PS51352"/>
    </source>
</evidence>
<comment type="caution">
    <text evidence="14">The sequence shown here is derived from an EMBL/GenBank/DDBJ whole genome shotgun (WGS) entry which is preliminary data.</text>
</comment>
<evidence type="ECO:0000313" key="15">
    <source>
        <dbReference type="Proteomes" id="UP000663828"/>
    </source>
</evidence>
<comment type="similarity">
    <text evidence="8">Belongs to the nucleoredoxin family.</text>
</comment>